<dbReference type="InterPro" id="IPR023393">
    <property type="entry name" value="START-like_dom_sf"/>
</dbReference>
<dbReference type="Gene3D" id="3.30.530.20">
    <property type="match status" value="1"/>
</dbReference>
<reference evidence="6" key="2">
    <citation type="journal article" date="2013" name="PLoS Genet.">
        <title>Comparative genome structure, secondary metabolite, and effector coding capacity across Cochliobolus pathogens.</title>
        <authorList>
            <person name="Condon B.J."/>
            <person name="Leng Y."/>
            <person name="Wu D."/>
            <person name="Bushley K.E."/>
            <person name="Ohm R.A."/>
            <person name="Otillar R."/>
            <person name="Martin J."/>
            <person name="Schackwitz W."/>
            <person name="Grimwood J."/>
            <person name="MohdZainudin N."/>
            <person name="Xue C."/>
            <person name="Wang R."/>
            <person name="Manning V.A."/>
            <person name="Dhillon B."/>
            <person name="Tu Z.J."/>
            <person name="Steffenson B.J."/>
            <person name="Salamov A."/>
            <person name="Sun H."/>
            <person name="Lowry S."/>
            <person name="LaButti K."/>
            <person name="Han J."/>
            <person name="Copeland A."/>
            <person name="Lindquist E."/>
            <person name="Barry K."/>
            <person name="Schmutz J."/>
            <person name="Baker S.E."/>
            <person name="Ciuffetti L.M."/>
            <person name="Grigoriev I.V."/>
            <person name="Zhong S."/>
            <person name="Turgeon B.G."/>
        </authorList>
    </citation>
    <scope>NUCLEOTIDE SEQUENCE [LARGE SCALE GENOMIC DNA]</scope>
    <source>
        <strain evidence="6">ND90Pr / ATCC 201652</strain>
    </source>
</reference>
<dbReference type="InterPro" id="IPR044996">
    <property type="entry name" value="COQ10-like"/>
</dbReference>
<dbReference type="GeneID" id="19134734"/>
<dbReference type="GO" id="GO:0048039">
    <property type="term" value="F:ubiquinone binding"/>
    <property type="evidence" value="ECO:0007669"/>
    <property type="project" value="InterPro"/>
</dbReference>
<dbReference type="EMBL" id="KB445647">
    <property type="protein sequence ID" value="EMD62182.1"/>
    <property type="molecule type" value="Genomic_DNA"/>
</dbReference>
<organism evidence="5 6">
    <name type="scientific">Cochliobolus sativus (strain ND90Pr / ATCC 201652)</name>
    <name type="common">Common root rot and spot blotch fungus</name>
    <name type="synonym">Bipolaris sorokiniana</name>
    <dbReference type="NCBI Taxonomy" id="665912"/>
    <lineage>
        <taxon>Eukaryota</taxon>
        <taxon>Fungi</taxon>
        <taxon>Dikarya</taxon>
        <taxon>Ascomycota</taxon>
        <taxon>Pezizomycotina</taxon>
        <taxon>Dothideomycetes</taxon>
        <taxon>Pleosporomycetidae</taxon>
        <taxon>Pleosporales</taxon>
        <taxon>Pleosporineae</taxon>
        <taxon>Pleosporaceae</taxon>
        <taxon>Bipolaris</taxon>
    </lineage>
</organism>
<protein>
    <recommendedName>
        <fullName evidence="4">Coenzyme Q-binding protein COQ10 START domain-containing protein</fullName>
    </recommendedName>
</protein>
<reference evidence="5 6" key="1">
    <citation type="journal article" date="2012" name="PLoS Pathog.">
        <title>Diverse lifestyles and strategies of plant pathogenesis encoded in the genomes of eighteen Dothideomycetes fungi.</title>
        <authorList>
            <person name="Ohm R.A."/>
            <person name="Feau N."/>
            <person name="Henrissat B."/>
            <person name="Schoch C.L."/>
            <person name="Horwitz B.A."/>
            <person name="Barry K.W."/>
            <person name="Condon B.J."/>
            <person name="Copeland A.C."/>
            <person name="Dhillon B."/>
            <person name="Glaser F."/>
            <person name="Hesse C.N."/>
            <person name="Kosti I."/>
            <person name="LaButti K."/>
            <person name="Lindquist E.A."/>
            <person name="Lucas S."/>
            <person name="Salamov A.A."/>
            <person name="Bradshaw R.E."/>
            <person name="Ciuffetti L."/>
            <person name="Hamelin R.C."/>
            <person name="Kema G.H.J."/>
            <person name="Lawrence C."/>
            <person name="Scott J.A."/>
            <person name="Spatafora J.W."/>
            <person name="Turgeon B.G."/>
            <person name="de Wit P.J.G.M."/>
            <person name="Zhong S."/>
            <person name="Goodwin S.B."/>
            <person name="Grigoriev I.V."/>
        </authorList>
    </citation>
    <scope>NUCLEOTIDE SEQUENCE [LARGE SCALE GENOMIC DNA]</scope>
    <source>
        <strain evidence="6">ND90Pr / ATCC 201652</strain>
    </source>
</reference>
<dbReference type="RefSeq" id="XP_007702475.1">
    <property type="nucleotide sequence ID" value="XM_007704285.1"/>
</dbReference>
<dbReference type="STRING" id="665912.M2SZH7"/>
<dbReference type="PANTHER" id="PTHR12901">
    <property type="entry name" value="SPERM PROTEIN HOMOLOG"/>
    <property type="match status" value="1"/>
</dbReference>
<dbReference type="InterPro" id="IPR005031">
    <property type="entry name" value="COQ10_START"/>
</dbReference>
<comment type="similarity">
    <text evidence="1">Belongs to the COQ10 family.</text>
</comment>
<evidence type="ECO:0000259" key="4">
    <source>
        <dbReference type="Pfam" id="PF03364"/>
    </source>
</evidence>
<accession>M2SZH7</accession>
<dbReference type="GO" id="GO:0005739">
    <property type="term" value="C:mitochondrion"/>
    <property type="evidence" value="ECO:0007669"/>
    <property type="project" value="TreeGrafter"/>
</dbReference>
<dbReference type="PANTHER" id="PTHR12901:SF10">
    <property type="entry name" value="COENZYME Q-BINDING PROTEIN COQ10, MITOCHONDRIAL"/>
    <property type="match status" value="1"/>
</dbReference>
<dbReference type="OrthoDB" id="292693at2759"/>
<dbReference type="eggNOG" id="KOG3177">
    <property type="taxonomic scope" value="Eukaryota"/>
</dbReference>
<dbReference type="GO" id="GO:0045333">
    <property type="term" value="P:cellular respiration"/>
    <property type="evidence" value="ECO:0007669"/>
    <property type="project" value="InterPro"/>
</dbReference>
<comment type="function">
    <text evidence="3">Required for the function of coenzyme Q in the respiratory chain. May serve as a chaperone or may be involved in the transport of Q6 from its site of synthesis to the catalytic sites of the respiratory complexes.</text>
</comment>
<evidence type="ECO:0000313" key="6">
    <source>
        <dbReference type="Proteomes" id="UP000016934"/>
    </source>
</evidence>
<keyword evidence="6" id="KW-1185">Reference proteome</keyword>
<evidence type="ECO:0000256" key="1">
    <source>
        <dbReference type="ARBA" id="ARBA00006885"/>
    </source>
</evidence>
<dbReference type="KEGG" id="bsc:COCSADRAFT_228947"/>
<gene>
    <name evidence="5" type="ORF">COCSADRAFT_228947</name>
</gene>
<feature type="domain" description="Coenzyme Q-binding protein COQ10 START" evidence="4">
    <location>
        <begin position="52"/>
        <end position="213"/>
    </location>
</feature>
<name>M2SZH7_COCSN</name>
<dbReference type="Proteomes" id="UP000016934">
    <property type="component" value="Unassembled WGS sequence"/>
</dbReference>
<evidence type="ECO:0000313" key="5">
    <source>
        <dbReference type="EMBL" id="EMD62182.1"/>
    </source>
</evidence>
<evidence type="ECO:0000256" key="2">
    <source>
        <dbReference type="ARBA" id="ARBA00011814"/>
    </source>
</evidence>
<dbReference type="OMA" id="QLHAAMM"/>
<comment type="subunit">
    <text evidence="2">Interacts with coenzyme Q.</text>
</comment>
<dbReference type="AlphaFoldDB" id="M2SZH7"/>
<dbReference type="CDD" id="cd07813">
    <property type="entry name" value="COQ10p_like"/>
    <property type="match status" value="1"/>
</dbReference>
<proteinExistence type="inferred from homology"/>
<evidence type="ECO:0000256" key="3">
    <source>
        <dbReference type="ARBA" id="ARBA00024947"/>
    </source>
</evidence>
<dbReference type="Pfam" id="PF03364">
    <property type="entry name" value="Polyketide_cyc"/>
    <property type="match status" value="1"/>
</dbReference>
<sequence length="242" mass="26817">MPPFKSARPLLHHPSHHLPQRRTFLPNPFSALTPPSSSSSPPQILTATRTLPFPPAPVYSIIADVPAYSFFLPYCAHSSVSKWSLPDKRYGRRWPSEGVITTGFGAITESFASRIYCVPGRWVESVGGEAETSLEAEEIAHHFDEGETQGQRRSPGENGLLTYLRSKWEVEAVREAQTRVSLVVEFSFANPMYAALSGGVAPKVAEYMVKAFERRVQEVLERNPDMAKASLADLDGSAMKRK</sequence>
<dbReference type="HOGENOM" id="CLU_079653_1_1_1"/>
<dbReference type="SUPFAM" id="SSF55961">
    <property type="entry name" value="Bet v1-like"/>
    <property type="match status" value="1"/>
</dbReference>